<reference evidence="2" key="1">
    <citation type="submission" date="2019-03" db="EMBL/GenBank/DDBJ databases">
        <title>Lake Tanganyika Metagenome-Assembled Genomes (MAGs).</title>
        <authorList>
            <person name="Tran P."/>
        </authorList>
    </citation>
    <scope>NUCLEOTIDE SEQUENCE</scope>
    <source>
        <strain evidence="2">K_DeepCast_65m_m2_066</strain>
    </source>
</reference>
<organism evidence="2 3">
    <name type="scientific">Tectimicrobiota bacterium</name>
    <dbReference type="NCBI Taxonomy" id="2528274"/>
    <lineage>
        <taxon>Bacteria</taxon>
        <taxon>Pseudomonadati</taxon>
        <taxon>Nitrospinota/Tectimicrobiota group</taxon>
        <taxon>Candidatus Tectimicrobiota</taxon>
    </lineage>
</organism>
<gene>
    <name evidence="2" type="ORF">FJZ47_24020</name>
</gene>
<proteinExistence type="predicted"/>
<dbReference type="Proteomes" id="UP000712673">
    <property type="component" value="Unassembled WGS sequence"/>
</dbReference>
<protein>
    <recommendedName>
        <fullName evidence="1">Peptidase MA-like domain-containing protein</fullName>
    </recommendedName>
</protein>
<evidence type="ECO:0000313" key="3">
    <source>
        <dbReference type="Proteomes" id="UP000712673"/>
    </source>
</evidence>
<comment type="caution">
    <text evidence="2">The sequence shown here is derived from an EMBL/GenBank/DDBJ whole genome shotgun (WGS) entry which is preliminary data.</text>
</comment>
<feature type="domain" description="Peptidase MA-like" evidence="1">
    <location>
        <begin position="105"/>
        <end position="287"/>
    </location>
</feature>
<dbReference type="EMBL" id="VGLS01001074">
    <property type="protein sequence ID" value="MBM3226844.1"/>
    <property type="molecule type" value="Genomic_DNA"/>
</dbReference>
<dbReference type="Pfam" id="PF13485">
    <property type="entry name" value="Peptidase_MA_2"/>
    <property type="match status" value="1"/>
</dbReference>
<evidence type="ECO:0000313" key="2">
    <source>
        <dbReference type="EMBL" id="MBM3226844.1"/>
    </source>
</evidence>
<accession>A0A938B565</accession>
<evidence type="ECO:0000259" key="1">
    <source>
        <dbReference type="Pfam" id="PF13485"/>
    </source>
</evidence>
<dbReference type="SUPFAM" id="SSF55486">
    <property type="entry name" value="Metalloproteases ('zincins'), catalytic domain"/>
    <property type="match status" value="1"/>
</dbReference>
<dbReference type="AlphaFoldDB" id="A0A938B565"/>
<name>A0A938B565_UNCTE</name>
<dbReference type="InterPro" id="IPR039568">
    <property type="entry name" value="Peptidase_MA-like_dom"/>
</dbReference>
<sequence length="291" mass="33663">MSNNSPQRLSRPLSLWERAGVRTLPHHIWLLIPCFWLSVLVSSTWVSAHTWQEKTSTHFRVFHQQQPVIAATVLQYAEAYYNQIRLDLGLTHVVLRDAVPWLWEKRCQIYLYPDRQSYRQATGAPAWAGGFVLYKQRTIYSYLGAATFLEQTLPHELAHILFREFVGFENPRIPRWLDEGVAQYAEVGRREAAWDVMRHWLAQGATLPLSQLQTLRLAHASPGTAQVFYYQAVTLVHFFMAAYGPGRFLDFCRNLRDGYSVERALSFATGSRIASLEALEEAWRAFLLQDF</sequence>